<dbReference type="RefSeq" id="WP_263009625.1">
    <property type="nucleotide sequence ID" value="NZ_AP025592.1"/>
</dbReference>
<feature type="transmembrane region" description="Helical" evidence="8">
    <location>
        <begin position="293"/>
        <end position="312"/>
    </location>
</feature>
<dbReference type="Pfam" id="PF07690">
    <property type="entry name" value="MFS_1"/>
    <property type="match status" value="1"/>
</dbReference>
<evidence type="ECO:0000256" key="3">
    <source>
        <dbReference type="ARBA" id="ARBA00022475"/>
    </source>
</evidence>
<dbReference type="EMBL" id="AP025592">
    <property type="protein sequence ID" value="BDG10602.1"/>
    <property type="molecule type" value="Genomic_DNA"/>
</dbReference>
<protein>
    <submittedName>
        <fullName evidence="10">MFS transporter</fullName>
    </submittedName>
</protein>
<reference evidence="11" key="1">
    <citation type="journal article" date="2022" name="Int. J. Syst. Evol. Microbiol.">
        <title>Anaeromyxobacter oryzae sp. nov., Anaeromyxobacter diazotrophicus sp. nov. and Anaeromyxobacter paludicola sp. nov., isolated from paddy soils.</title>
        <authorList>
            <person name="Itoh H."/>
            <person name="Xu Z."/>
            <person name="Mise K."/>
            <person name="Masuda Y."/>
            <person name="Ushijima N."/>
            <person name="Hayakawa C."/>
            <person name="Shiratori Y."/>
            <person name="Senoo K."/>
        </authorList>
    </citation>
    <scope>NUCLEOTIDE SEQUENCE [LARGE SCALE GENOMIC DNA]</scope>
    <source>
        <strain evidence="11">Red630</strain>
    </source>
</reference>
<comment type="subcellular location">
    <subcellularLocation>
        <location evidence="1">Cell membrane</location>
        <topology evidence="1">Multi-pass membrane protein</topology>
    </subcellularLocation>
</comment>
<keyword evidence="3" id="KW-1003">Cell membrane</keyword>
<dbReference type="Gene3D" id="1.20.1720.10">
    <property type="entry name" value="Multidrug resistance protein D"/>
    <property type="match status" value="1"/>
</dbReference>
<evidence type="ECO:0000256" key="2">
    <source>
        <dbReference type="ARBA" id="ARBA00022448"/>
    </source>
</evidence>
<evidence type="ECO:0000259" key="9">
    <source>
        <dbReference type="PROSITE" id="PS50850"/>
    </source>
</evidence>
<feature type="transmembrane region" description="Helical" evidence="8">
    <location>
        <begin position="392"/>
        <end position="409"/>
    </location>
</feature>
<feature type="transmembrane region" description="Helical" evidence="8">
    <location>
        <begin position="226"/>
        <end position="243"/>
    </location>
</feature>
<feature type="transmembrane region" description="Helical" evidence="8">
    <location>
        <begin position="264"/>
        <end position="287"/>
    </location>
</feature>
<evidence type="ECO:0000313" key="10">
    <source>
        <dbReference type="EMBL" id="BDG10602.1"/>
    </source>
</evidence>
<evidence type="ECO:0000256" key="8">
    <source>
        <dbReference type="SAM" id="Phobius"/>
    </source>
</evidence>
<evidence type="ECO:0000256" key="4">
    <source>
        <dbReference type="ARBA" id="ARBA00022692"/>
    </source>
</evidence>
<feature type="transmembrane region" description="Helical" evidence="8">
    <location>
        <begin position="163"/>
        <end position="185"/>
    </location>
</feature>
<sequence length="481" mass="47557">MPLRSARGRGVLAATVLASGMAFLDTTVVNVALPSIARELHAGLAGLQGVVDAYLLTLSSLLLLGGALGDLLGRRAVFAAGVALFAVTSALCGLAPTLPVLWLARALQGCAAALLVPGSLAIVRGSFAAEEQGAAVGAWSALSGVTTAAGPLLGGWLVQAASWRFIFLLNLPVAAAALWLTARCVTPSPRRAARLDWPGALLAAAGLAGLVLALIAGPGAGWSPPVLWGGAAGLGALAAFLLRERRTPHPMLPLDLFRSRQLSGANLTTFAVYFALSAALFLVVLRLQARQGWSPLASGLALAPVTLLMLLLSPASGRLAGRIGFRLPMTAGPLVAAAGLAVLAEVERTAPLLGAVSLLGLGLATTVAPLTTAAITGAGEDRAGIASGLNNAVARVAGLLGVAVIPGLAGVDPAAADTPAFAAACRVALRAAALACAAGGLAAFATLPPPPRRPGPPAPPGPGPRRAAAGAASPGMQAADG</sequence>
<dbReference type="InterPro" id="IPR020846">
    <property type="entry name" value="MFS_dom"/>
</dbReference>
<feature type="transmembrane region" description="Helical" evidence="8">
    <location>
        <begin position="135"/>
        <end position="157"/>
    </location>
</feature>
<feature type="compositionally biased region" description="Pro residues" evidence="7">
    <location>
        <begin position="447"/>
        <end position="463"/>
    </location>
</feature>
<name>A0ABN6NBH7_9BACT</name>
<accession>A0ABN6NBH7</accession>
<keyword evidence="6 8" id="KW-0472">Membrane</keyword>
<keyword evidence="5 8" id="KW-1133">Transmembrane helix</keyword>
<dbReference type="NCBIfam" id="TIGR00711">
    <property type="entry name" value="efflux_EmrB"/>
    <property type="match status" value="1"/>
</dbReference>
<dbReference type="PANTHER" id="PTHR42718:SF42">
    <property type="entry name" value="EXPORT PROTEIN"/>
    <property type="match status" value="1"/>
</dbReference>
<evidence type="ECO:0000256" key="7">
    <source>
        <dbReference type="SAM" id="MobiDB-lite"/>
    </source>
</evidence>
<keyword evidence="4 8" id="KW-0812">Transmembrane</keyword>
<proteinExistence type="predicted"/>
<feature type="transmembrane region" description="Helical" evidence="8">
    <location>
        <begin position="40"/>
        <end position="64"/>
    </location>
</feature>
<keyword evidence="11" id="KW-1185">Reference proteome</keyword>
<organism evidence="10 11">
    <name type="scientific">Anaeromyxobacter paludicola</name>
    <dbReference type="NCBI Taxonomy" id="2918171"/>
    <lineage>
        <taxon>Bacteria</taxon>
        <taxon>Pseudomonadati</taxon>
        <taxon>Myxococcota</taxon>
        <taxon>Myxococcia</taxon>
        <taxon>Myxococcales</taxon>
        <taxon>Cystobacterineae</taxon>
        <taxon>Anaeromyxobacteraceae</taxon>
        <taxon>Anaeromyxobacter</taxon>
    </lineage>
</organism>
<feature type="transmembrane region" description="Helical" evidence="8">
    <location>
        <begin position="421"/>
        <end position="444"/>
    </location>
</feature>
<dbReference type="Gene3D" id="1.20.1250.20">
    <property type="entry name" value="MFS general substrate transporter like domains"/>
    <property type="match status" value="1"/>
</dbReference>
<dbReference type="Proteomes" id="UP001162734">
    <property type="component" value="Chromosome"/>
</dbReference>
<evidence type="ECO:0000313" key="11">
    <source>
        <dbReference type="Proteomes" id="UP001162734"/>
    </source>
</evidence>
<dbReference type="InterPro" id="IPR011701">
    <property type="entry name" value="MFS"/>
</dbReference>
<gene>
    <name evidence="10" type="ORF">AMPC_37150</name>
</gene>
<feature type="transmembrane region" description="Helical" evidence="8">
    <location>
        <begin position="350"/>
        <end position="371"/>
    </location>
</feature>
<dbReference type="PROSITE" id="PS50850">
    <property type="entry name" value="MFS"/>
    <property type="match status" value="1"/>
</dbReference>
<feature type="transmembrane region" description="Helical" evidence="8">
    <location>
        <begin position="102"/>
        <end position="123"/>
    </location>
</feature>
<dbReference type="InterPro" id="IPR004638">
    <property type="entry name" value="EmrB-like"/>
</dbReference>
<dbReference type="InterPro" id="IPR036259">
    <property type="entry name" value="MFS_trans_sf"/>
</dbReference>
<dbReference type="CDD" id="cd17321">
    <property type="entry name" value="MFS_MMR_MDR_like"/>
    <property type="match status" value="1"/>
</dbReference>
<evidence type="ECO:0000256" key="1">
    <source>
        <dbReference type="ARBA" id="ARBA00004651"/>
    </source>
</evidence>
<feature type="region of interest" description="Disordered" evidence="7">
    <location>
        <begin position="446"/>
        <end position="481"/>
    </location>
</feature>
<feature type="domain" description="Major facilitator superfamily (MFS) profile" evidence="9">
    <location>
        <begin position="11"/>
        <end position="451"/>
    </location>
</feature>
<keyword evidence="2" id="KW-0813">Transport</keyword>
<dbReference type="PANTHER" id="PTHR42718">
    <property type="entry name" value="MAJOR FACILITATOR SUPERFAMILY MULTIDRUG TRANSPORTER MFSC"/>
    <property type="match status" value="1"/>
</dbReference>
<evidence type="ECO:0000256" key="6">
    <source>
        <dbReference type="ARBA" id="ARBA00023136"/>
    </source>
</evidence>
<feature type="transmembrane region" description="Helical" evidence="8">
    <location>
        <begin position="197"/>
        <end position="220"/>
    </location>
</feature>
<feature type="transmembrane region" description="Helical" evidence="8">
    <location>
        <begin position="76"/>
        <end position="96"/>
    </location>
</feature>
<evidence type="ECO:0000256" key="5">
    <source>
        <dbReference type="ARBA" id="ARBA00022989"/>
    </source>
</evidence>
<dbReference type="SUPFAM" id="SSF103473">
    <property type="entry name" value="MFS general substrate transporter"/>
    <property type="match status" value="1"/>
</dbReference>